<dbReference type="CDD" id="cd19961">
    <property type="entry name" value="EcYidC-like_peri"/>
    <property type="match status" value="1"/>
</dbReference>
<dbReference type="InterPro" id="IPR038221">
    <property type="entry name" value="YidC_periplasmic_sf"/>
</dbReference>
<evidence type="ECO:0000256" key="6">
    <source>
        <dbReference type="ARBA" id="ARBA00022692"/>
    </source>
</evidence>
<keyword evidence="5 13" id="KW-1003">Cell membrane</keyword>
<dbReference type="eggNOG" id="COG0706">
    <property type="taxonomic scope" value="Bacteria"/>
</dbReference>
<name>D6Z0W0_DESAT</name>
<reference evidence="18" key="1">
    <citation type="submission" date="2010-02" db="EMBL/GenBank/DDBJ databases">
        <title>Complete sequence of Desulfurivibrio alkaliphilus AHT2.</title>
        <authorList>
            <consortium name="US DOE Joint Genome Institute"/>
            <person name="Pitluck S."/>
            <person name="Chertkov O."/>
            <person name="Detter J.C."/>
            <person name="Han C."/>
            <person name="Tapia R."/>
            <person name="Larimer F."/>
            <person name="Land M."/>
            <person name="Hauser L."/>
            <person name="Kyrpides N."/>
            <person name="Mikhailova N."/>
            <person name="Sorokin D.Y."/>
            <person name="Muyzer G."/>
            <person name="Woyke T."/>
        </authorList>
    </citation>
    <scope>NUCLEOTIDE SEQUENCE [LARGE SCALE GENOMIC DNA]</scope>
    <source>
        <strain evidence="18">DSM 19089 / UNIQEM U267 / AHT2</strain>
    </source>
</reference>
<dbReference type="EMBL" id="CP001940">
    <property type="protein sequence ID" value="ADH87220.1"/>
    <property type="molecule type" value="Genomic_DNA"/>
</dbReference>
<dbReference type="Pfam" id="PF14849">
    <property type="entry name" value="YidC_periplas"/>
    <property type="match status" value="1"/>
</dbReference>
<evidence type="ECO:0000256" key="9">
    <source>
        <dbReference type="ARBA" id="ARBA00023136"/>
    </source>
</evidence>
<evidence type="ECO:0000259" key="16">
    <source>
        <dbReference type="Pfam" id="PF14849"/>
    </source>
</evidence>
<dbReference type="NCBIfam" id="TIGR03593">
    <property type="entry name" value="yidC_nterm"/>
    <property type="match status" value="1"/>
</dbReference>
<feature type="transmembrane region" description="Helical" evidence="13">
    <location>
        <begin position="478"/>
        <end position="499"/>
    </location>
</feature>
<evidence type="ECO:0000256" key="3">
    <source>
        <dbReference type="ARBA" id="ARBA00015325"/>
    </source>
</evidence>
<evidence type="ECO:0000256" key="10">
    <source>
        <dbReference type="ARBA" id="ARBA00023186"/>
    </source>
</evidence>
<evidence type="ECO:0000256" key="7">
    <source>
        <dbReference type="ARBA" id="ARBA00022927"/>
    </source>
</evidence>
<dbReference type="NCBIfam" id="NF002353">
    <property type="entry name" value="PRK01318.1-4"/>
    <property type="match status" value="1"/>
</dbReference>
<dbReference type="KEGG" id="dak:DaAHT2_2556"/>
<feature type="domain" description="Membrane insertase YidC/Oxa/ALB C-terminal" evidence="15">
    <location>
        <begin position="368"/>
        <end position="557"/>
    </location>
</feature>
<protein>
    <recommendedName>
        <fullName evidence="3 13">Membrane protein insertase YidC</fullName>
    </recommendedName>
    <alternativeName>
        <fullName evidence="12 13">Foldase YidC</fullName>
    </alternativeName>
    <alternativeName>
        <fullName evidence="11 13">Membrane integrase YidC</fullName>
    </alternativeName>
    <alternativeName>
        <fullName evidence="13">Membrane protein YidC</fullName>
    </alternativeName>
</protein>
<dbReference type="HAMAP" id="MF_01810">
    <property type="entry name" value="YidC_type1"/>
    <property type="match status" value="1"/>
</dbReference>
<evidence type="ECO:0000313" key="17">
    <source>
        <dbReference type="EMBL" id="ADH87220.1"/>
    </source>
</evidence>
<dbReference type="InParanoid" id="D6Z0W0"/>
<evidence type="ECO:0000256" key="13">
    <source>
        <dbReference type="HAMAP-Rule" id="MF_01810"/>
    </source>
</evidence>
<evidence type="ECO:0000256" key="1">
    <source>
        <dbReference type="ARBA" id="ARBA00004429"/>
    </source>
</evidence>
<dbReference type="GO" id="GO:0032977">
    <property type="term" value="F:membrane insertase activity"/>
    <property type="evidence" value="ECO:0007669"/>
    <property type="project" value="InterPro"/>
</dbReference>
<comment type="function">
    <text evidence="13">Required for the insertion and/or proper folding and/or complex formation of integral membrane proteins into the membrane. Involved in integration of membrane proteins that insert both dependently and independently of the Sec translocase complex, as well as at least some lipoproteins. Aids folding of multispanning membrane proteins.</text>
</comment>
<dbReference type="GO" id="GO:0005886">
    <property type="term" value="C:plasma membrane"/>
    <property type="evidence" value="ECO:0007669"/>
    <property type="project" value="UniProtKB-SubCell"/>
</dbReference>
<feature type="transmembrane region" description="Helical" evidence="13">
    <location>
        <begin position="360"/>
        <end position="386"/>
    </location>
</feature>
<dbReference type="PRINTS" id="PR01900">
    <property type="entry name" value="YIDCPROTEIN"/>
</dbReference>
<comment type="subunit">
    <text evidence="13">Interacts with the Sec translocase complex via SecD. Specifically interacts with transmembrane segments of nascent integral membrane proteins during membrane integration.</text>
</comment>
<dbReference type="AlphaFoldDB" id="D6Z0W0"/>
<feature type="transmembrane region" description="Helical" evidence="13">
    <location>
        <begin position="7"/>
        <end position="25"/>
    </location>
</feature>
<sequence>MDNYRALIAIVLSMAVLLIYQFLFMPPPAPVTDAPGEAERVAAERSPAAEALSPADLADPALVEEAQRPVDVASLLDPADRAREIRVKTGLYTAVISEAGGVLQSFTLNEFRETVDPGSPPKDLIRVEPDDGLPLLFSWGVEPSRAEMLHYTADRERLVVGQGQERTLTLRAQSPLGLEFIRTYTFRDGDYLIDVAVEVVNRGEVPLQGAPYLTLVNRPFVATGDPLEHFLFTGPAALVDNEVQQVKVKDLAGERAGRSFTGRVRWAGYHDSYFLTSIIPLATDQATAHFSSRRDELVTTVLASAADIIPAGGAHRYDYMVYFGPKKLTLLNELGHDLARAVNFGWFDFLARPTFYLLHFLYGLVGNYGVAIILVTIIIKAAFWPLTQKGLKSMKVMQKIQPKMTKLREKYKDDRQRQQQEMLKLYQTYKVNPLGGCLPMLLQIPVFFALYKVLLQSIELRHAPFMLWINDLSAPDRLYIGFDIPWLGGIPVLTLLMALSMFVQQKMTPISDPMQARIMLFLPVVFFFLFLNFASGLVLYWFINNVLTIAQQYMIYRQKD</sequence>
<evidence type="ECO:0000256" key="14">
    <source>
        <dbReference type="SAM" id="MobiDB-lite"/>
    </source>
</evidence>
<dbReference type="InterPro" id="IPR028055">
    <property type="entry name" value="YidC/Oxa/ALB_C"/>
</dbReference>
<accession>D6Z0W0</accession>
<feature type="domain" description="Membrane insertase YidC N-terminal" evidence="16">
    <location>
        <begin position="85"/>
        <end position="357"/>
    </location>
</feature>
<dbReference type="OrthoDB" id="9780552at2"/>
<dbReference type="InterPro" id="IPR047196">
    <property type="entry name" value="YidC_ALB_C"/>
</dbReference>
<dbReference type="STRING" id="589865.DaAHT2_2556"/>
<evidence type="ECO:0000256" key="12">
    <source>
        <dbReference type="ARBA" id="ARBA00033342"/>
    </source>
</evidence>
<dbReference type="InterPro" id="IPR001708">
    <property type="entry name" value="YidC/ALB3/OXA1/COX18"/>
</dbReference>
<dbReference type="CDD" id="cd20070">
    <property type="entry name" value="5TM_YidC_Alb3"/>
    <property type="match status" value="1"/>
</dbReference>
<keyword evidence="18" id="KW-1185">Reference proteome</keyword>
<gene>
    <name evidence="13" type="primary">yidC</name>
    <name evidence="17" type="ordered locus">DaAHT2_2556</name>
</gene>
<feature type="transmembrane region" description="Helical" evidence="13">
    <location>
        <begin position="520"/>
        <end position="543"/>
    </location>
</feature>
<feature type="transmembrane region" description="Helical" evidence="13">
    <location>
        <begin position="434"/>
        <end position="458"/>
    </location>
</feature>
<keyword evidence="10 13" id="KW-0143">Chaperone</keyword>
<comment type="subcellular location">
    <subcellularLocation>
        <location evidence="1 13">Cell inner membrane</location>
        <topology evidence="1 13">Multi-pass membrane protein</topology>
    </subcellularLocation>
</comment>
<dbReference type="NCBIfam" id="TIGR03592">
    <property type="entry name" value="yidC_oxa1_cterm"/>
    <property type="match status" value="1"/>
</dbReference>
<dbReference type="PANTHER" id="PTHR12428">
    <property type="entry name" value="OXA1"/>
    <property type="match status" value="1"/>
</dbReference>
<evidence type="ECO:0000313" key="18">
    <source>
        <dbReference type="Proteomes" id="UP000001508"/>
    </source>
</evidence>
<organism evidence="17 18">
    <name type="scientific">Desulfurivibrio alkaliphilus (strain DSM 19089 / UNIQEM U267 / AHT2)</name>
    <dbReference type="NCBI Taxonomy" id="589865"/>
    <lineage>
        <taxon>Bacteria</taxon>
        <taxon>Pseudomonadati</taxon>
        <taxon>Thermodesulfobacteriota</taxon>
        <taxon>Desulfobulbia</taxon>
        <taxon>Desulfobulbales</taxon>
        <taxon>Desulfobulbaceae</taxon>
        <taxon>Desulfurivibrio</taxon>
    </lineage>
</organism>
<evidence type="ECO:0000256" key="4">
    <source>
        <dbReference type="ARBA" id="ARBA00022448"/>
    </source>
</evidence>
<keyword evidence="4 13" id="KW-0813">Transport</keyword>
<dbReference type="GO" id="GO:0051205">
    <property type="term" value="P:protein insertion into membrane"/>
    <property type="evidence" value="ECO:0007669"/>
    <property type="project" value="TreeGrafter"/>
</dbReference>
<evidence type="ECO:0000256" key="5">
    <source>
        <dbReference type="ARBA" id="ARBA00022475"/>
    </source>
</evidence>
<dbReference type="PRINTS" id="PR00701">
    <property type="entry name" value="60KDINNERMP"/>
</dbReference>
<dbReference type="Pfam" id="PF02096">
    <property type="entry name" value="60KD_IMP"/>
    <property type="match status" value="1"/>
</dbReference>
<keyword evidence="13" id="KW-0997">Cell inner membrane</keyword>
<dbReference type="FunCoup" id="D6Z0W0">
    <property type="interactions" value="261"/>
</dbReference>
<comment type="similarity">
    <text evidence="2 13">Belongs to the OXA1/ALB3/YidC family. Type 1 subfamily.</text>
</comment>
<dbReference type="Proteomes" id="UP000001508">
    <property type="component" value="Chromosome"/>
</dbReference>
<dbReference type="HOGENOM" id="CLU_016535_3_0_7"/>
<dbReference type="GO" id="GO:0015031">
    <property type="term" value="P:protein transport"/>
    <property type="evidence" value="ECO:0007669"/>
    <property type="project" value="UniProtKB-KW"/>
</dbReference>
<dbReference type="Gene3D" id="2.70.98.90">
    <property type="match status" value="1"/>
</dbReference>
<keyword evidence="6 13" id="KW-0812">Transmembrane</keyword>
<dbReference type="PANTHER" id="PTHR12428:SF65">
    <property type="entry name" value="CYTOCHROME C OXIDASE ASSEMBLY PROTEIN COX18, MITOCHONDRIAL"/>
    <property type="match status" value="1"/>
</dbReference>
<keyword evidence="8 13" id="KW-1133">Transmembrane helix</keyword>
<evidence type="ECO:0000256" key="2">
    <source>
        <dbReference type="ARBA" id="ARBA00010527"/>
    </source>
</evidence>
<keyword evidence="7 13" id="KW-0653">Protein transport</keyword>
<evidence type="ECO:0000259" key="15">
    <source>
        <dbReference type="Pfam" id="PF02096"/>
    </source>
</evidence>
<dbReference type="InterPro" id="IPR019998">
    <property type="entry name" value="Membr_insert_YidC"/>
</dbReference>
<keyword evidence="9 13" id="KW-0472">Membrane</keyword>
<proteinExistence type="inferred from homology"/>
<dbReference type="RefSeq" id="WP_013164730.1">
    <property type="nucleotide sequence ID" value="NC_014216.1"/>
</dbReference>
<evidence type="ECO:0000256" key="8">
    <source>
        <dbReference type="ARBA" id="ARBA00022989"/>
    </source>
</evidence>
<evidence type="ECO:0000256" key="11">
    <source>
        <dbReference type="ARBA" id="ARBA00033245"/>
    </source>
</evidence>
<feature type="region of interest" description="Disordered" evidence="14">
    <location>
        <begin position="33"/>
        <end position="54"/>
    </location>
</feature>
<dbReference type="InterPro" id="IPR028053">
    <property type="entry name" value="Membr_insert_YidC_N"/>
</dbReference>